<keyword evidence="1" id="KW-0472">Membrane</keyword>
<evidence type="ECO:0000256" key="1">
    <source>
        <dbReference type="SAM" id="Phobius"/>
    </source>
</evidence>
<organism evidence="3">
    <name type="scientific">Sesamum latifolium</name>
    <dbReference type="NCBI Taxonomy" id="2727402"/>
    <lineage>
        <taxon>Eukaryota</taxon>
        <taxon>Viridiplantae</taxon>
        <taxon>Streptophyta</taxon>
        <taxon>Embryophyta</taxon>
        <taxon>Tracheophyta</taxon>
        <taxon>Spermatophyta</taxon>
        <taxon>Magnoliopsida</taxon>
        <taxon>eudicotyledons</taxon>
        <taxon>Gunneridae</taxon>
        <taxon>Pentapetalae</taxon>
        <taxon>asterids</taxon>
        <taxon>lamiids</taxon>
        <taxon>Lamiales</taxon>
        <taxon>Pedaliaceae</taxon>
        <taxon>Sesamum</taxon>
    </lineage>
</organism>
<accession>A0AAW2X6L6</accession>
<sequence length="162" mass="19191">MDGEKIRCPCRKCKNKVFKTPDEINFDLYMKGFMSEYYNWTSHGEKRMQEYFEAVTGPHLQDEQNPHAPAEEGTSTNWVKDAGEDEFRRRRDKLINRIVRQMMVRGRVLLMPAIVHIIMAVAPMIMCMGLQIVFRMYCTLSSSPCRMIAPHLNWLLWLSWWI</sequence>
<name>A0AAW2X6L6_9LAMI</name>
<dbReference type="Pfam" id="PF13963">
    <property type="entry name" value="Transpos_assoc"/>
    <property type="match status" value="1"/>
</dbReference>
<comment type="caution">
    <text evidence="3">The sequence shown here is derived from an EMBL/GenBank/DDBJ whole genome shotgun (WGS) entry which is preliminary data.</text>
</comment>
<keyword evidence="1" id="KW-0812">Transmembrane</keyword>
<feature type="transmembrane region" description="Helical" evidence="1">
    <location>
        <begin position="108"/>
        <end position="134"/>
    </location>
</feature>
<feature type="domain" description="Transposase-associated" evidence="2">
    <location>
        <begin position="2"/>
        <end position="45"/>
    </location>
</feature>
<evidence type="ECO:0000313" key="3">
    <source>
        <dbReference type="EMBL" id="KAL0448576.1"/>
    </source>
</evidence>
<reference evidence="3" key="2">
    <citation type="journal article" date="2024" name="Plant">
        <title>Genomic evolution and insights into agronomic trait innovations of Sesamum species.</title>
        <authorList>
            <person name="Miao H."/>
            <person name="Wang L."/>
            <person name="Qu L."/>
            <person name="Liu H."/>
            <person name="Sun Y."/>
            <person name="Le M."/>
            <person name="Wang Q."/>
            <person name="Wei S."/>
            <person name="Zheng Y."/>
            <person name="Lin W."/>
            <person name="Duan Y."/>
            <person name="Cao H."/>
            <person name="Xiong S."/>
            <person name="Wang X."/>
            <person name="Wei L."/>
            <person name="Li C."/>
            <person name="Ma Q."/>
            <person name="Ju M."/>
            <person name="Zhao R."/>
            <person name="Li G."/>
            <person name="Mu C."/>
            <person name="Tian Q."/>
            <person name="Mei H."/>
            <person name="Zhang T."/>
            <person name="Gao T."/>
            <person name="Zhang H."/>
        </authorList>
    </citation>
    <scope>NUCLEOTIDE SEQUENCE</scope>
    <source>
        <strain evidence="3">KEN1</strain>
    </source>
</reference>
<dbReference type="AlphaFoldDB" id="A0AAW2X6L6"/>
<dbReference type="InterPro" id="IPR029480">
    <property type="entry name" value="Transpos_assoc"/>
</dbReference>
<gene>
    <name evidence="3" type="ORF">Slati_1414000</name>
</gene>
<keyword evidence="1" id="KW-1133">Transmembrane helix</keyword>
<protein>
    <recommendedName>
        <fullName evidence="2">Transposase-associated domain-containing protein</fullName>
    </recommendedName>
</protein>
<proteinExistence type="predicted"/>
<evidence type="ECO:0000259" key="2">
    <source>
        <dbReference type="Pfam" id="PF13963"/>
    </source>
</evidence>
<reference evidence="3" key="1">
    <citation type="submission" date="2020-06" db="EMBL/GenBank/DDBJ databases">
        <authorList>
            <person name="Li T."/>
            <person name="Hu X."/>
            <person name="Zhang T."/>
            <person name="Song X."/>
            <person name="Zhang H."/>
            <person name="Dai N."/>
            <person name="Sheng W."/>
            <person name="Hou X."/>
            <person name="Wei L."/>
        </authorList>
    </citation>
    <scope>NUCLEOTIDE SEQUENCE</scope>
    <source>
        <strain evidence="3">KEN1</strain>
        <tissue evidence="3">Leaf</tissue>
    </source>
</reference>
<dbReference type="EMBL" id="JACGWN010000005">
    <property type="protein sequence ID" value="KAL0448576.1"/>
    <property type="molecule type" value="Genomic_DNA"/>
</dbReference>